<dbReference type="PANTHER" id="PTHR34219:SF1">
    <property type="entry name" value="PEPSY DOMAIN-CONTAINING PROTEIN"/>
    <property type="match status" value="1"/>
</dbReference>
<accession>A0ABX2ILK3</accession>
<dbReference type="RefSeq" id="WP_174134542.1">
    <property type="nucleotide sequence ID" value="NZ_JABUFE010000001.1"/>
</dbReference>
<keyword evidence="1" id="KW-1133">Transmembrane helix</keyword>
<feature type="transmembrane region" description="Helical" evidence="1">
    <location>
        <begin position="28"/>
        <end position="50"/>
    </location>
</feature>
<dbReference type="EMBL" id="JABUFE010000001">
    <property type="protein sequence ID" value="NSX53430.1"/>
    <property type="molecule type" value="Genomic_DNA"/>
</dbReference>
<name>A0ABX2ILK3_9RHOB</name>
<protein>
    <submittedName>
        <fullName evidence="2">PepSY domain-containing protein</fullName>
    </submittedName>
</protein>
<feature type="transmembrane region" description="Helical" evidence="1">
    <location>
        <begin position="354"/>
        <end position="372"/>
    </location>
</feature>
<evidence type="ECO:0000313" key="3">
    <source>
        <dbReference type="Proteomes" id="UP000777935"/>
    </source>
</evidence>
<feature type="transmembrane region" description="Helical" evidence="1">
    <location>
        <begin position="156"/>
        <end position="176"/>
    </location>
</feature>
<dbReference type="InterPro" id="IPR005625">
    <property type="entry name" value="PepSY-ass_TM"/>
</dbReference>
<dbReference type="Pfam" id="PF03929">
    <property type="entry name" value="PepSY_TM"/>
    <property type="match status" value="1"/>
</dbReference>
<keyword evidence="3" id="KW-1185">Reference proteome</keyword>
<sequence length="433" mass="47842">MTDVISSAQPASVATGGAFYRLVWKWHFLASLYVLPFMAMLAITGGIYLYKPQIENWLYADRMTVDIGAAPIPYEAQLAAVDQAARVTRLRGITDYNQPGRSTLIEFNDAQNVRSYAWVNPYTAEVIAITARDGMAMQMVRKFHGELLLGDIGTKLVELAVHWAVVMFVTGIFLWWPRGARSWSIIFRLPSAKGRSWWRETHLFTGFLATLLVVPIIISGLPWTDVWGSGLSYVQEKTGQDSKSLRFGGDVPNSTASDGTPIAYAQVFATAKREGLVAPYEMRPAKSADGAFWIRSTSTNRYEQTELIVDQYTGAVLKRHDFADNPPMAKTISLGISFHQGELYGWLNIAQNTLAALAALVLSISGFVAWWMRRPAGTLGVPSAPEASLGTGMIGLIIGLAILFPLMGASLIVALVLDWLLFRRLGWFRNARV</sequence>
<dbReference type="PANTHER" id="PTHR34219">
    <property type="entry name" value="IRON-REGULATED INNER MEMBRANE PROTEIN-RELATED"/>
    <property type="match status" value="1"/>
</dbReference>
<organism evidence="2 3">
    <name type="scientific">Parasulfitobacter algicola</name>
    <dbReference type="NCBI Taxonomy" id="2614809"/>
    <lineage>
        <taxon>Bacteria</taxon>
        <taxon>Pseudomonadati</taxon>
        <taxon>Pseudomonadota</taxon>
        <taxon>Alphaproteobacteria</taxon>
        <taxon>Rhodobacterales</taxon>
        <taxon>Roseobacteraceae</taxon>
        <taxon>Parasulfitobacter</taxon>
    </lineage>
</organism>
<feature type="transmembrane region" description="Helical" evidence="1">
    <location>
        <begin position="203"/>
        <end position="223"/>
    </location>
</feature>
<evidence type="ECO:0000256" key="1">
    <source>
        <dbReference type="SAM" id="Phobius"/>
    </source>
</evidence>
<comment type="caution">
    <text evidence="2">The sequence shown here is derived from an EMBL/GenBank/DDBJ whole genome shotgun (WGS) entry which is preliminary data.</text>
</comment>
<gene>
    <name evidence="2" type="ORF">HRQ87_01295</name>
</gene>
<evidence type="ECO:0000313" key="2">
    <source>
        <dbReference type="EMBL" id="NSX53430.1"/>
    </source>
</evidence>
<proteinExistence type="predicted"/>
<keyword evidence="1" id="KW-0472">Membrane</keyword>
<dbReference type="Proteomes" id="UP000777935">
    <property type="component" value="Unassembled WGS sequence"/>
</dbReference>
<keyword evidence="1" id="KW-0812">Transmembrane</keyword>
<reference evidence="2 3" key="1">
    <citation type="submission" date="2020-06" db="EMBL/GenBank/DDBJ databases">
        <title>Sulfitobacter algicola sp. nov., isolated from green algae.</title>
        <authorList>
            <person name="Wang C."/>
        </authorList>
    </citation>
    <scope>NUCLEOTIDE SEQUENCE [LARGE SCALE GENOMIC DNA]</scope>
    <source>
        <strain evidence="2 3">1151</strain>
    </source>
</reference>
<feature type="transmembrane region" description="Helical" evidence="1">
    <location>
        <begin position="392"/>
        <end position="422"/>
    </location>
</feature>